<dbReference type="Proteomes" id="UP000675554">
    <property type="component" value="Unassembled WGS sequence"/>
</dbReference>
<keyword evidence="3" id="KW-1185">Reference proteome</keyword>
<reference evidence="2" key="1">
    <citation type="submission" date="2021-04" db="EMBL/GenBank/DDBJ databases">
        <title>Sequencing of actinobacteria type strains.</title>
        <authorList>
            <person name="Nguyen G.-S."/>
            <person name="Wentzel A."/>
        </authorList>
    </citation>
    <scope>NUCLEOTIDE SEQUENCE</scope>
    <source>
        <strain evidence="2">DSM 42095</strain>
    </source>
</reference>
<dbReference type="InterPro" id="IPR021027">
    <property type="entry name" value="Transposase_put_HTH"/>
</dbReference>
<comment type="caution">
    <text evidence="2">The sequence shown here is derived from an EMBL/GenBank/DDBJ whole genome shotgun (WGS) entry which is preliminary data.</text>
</comment>
<dbReference type="AlphaFoldDB" id="A0A8T4J3C1"/>
<evidence type="ECO:0000259" key="1">
    <source>
        <dbReference type="Pfam" id="PF12323"/>
    </source>
</evidence>
<organism evidence="2 3">
    <name type="scientific">Streptomyces daliensis</name>
    <dbReference type="NCBI Taxonomy" id="299421"/>
    <lineage>
        <taxon>Bacteria</taxon>
        <taxon>Bacillati</taxon>
        <taxon>Actinomycetota</taxon>
        <taxon>Actinomycetes</taxon>
        <taxon>Kitasatosporales</taxon>
        <taxon>Streptomycetaceae</taxon>
        <taxon>Streptomyces</taxon>
    </lineage>
</organism>
<name>A0A8T4J3C1_9ACTN</name>
<protein>
    <submittedName>
        <fullName evidence="2">Helix-turn-helix domain-containing protein</fullName>
    </submittedName>
</protein>
<dbReference type="EMBL" id="JAGSMN010002234">
    <property type="protein sequence ID" value="MBR7679076.1"/>
    <property type="molecule type" value="Genomic_DNA"/>
</dbReference>
<dbReference type="Pfam" id="PF12323">
    <property type="entry name" value="HTH_OrfB_IS605"/>
    <property type="match status" value="1"/>
</dbReference>
<feature type="domain" description="Transposase putative helix-turn-helix" evidence="1">
    <location>
        <begin position="3"/>
        <end position="36"/>
    </location>
</feature>
<sequence>MSRFRMYPTTAQEQRILLHCAHARYVWNLAVEQHAHWKPGRRSAPGFAEQCRQLTEARRDNAWLRAGNA</sequence>
<proteinExistence type="predicted"/>
<gene>
    <name evidence="2" type="ORF">KDA82_40330</name>
</gene>
<evidence type="ECO:0000313" key="3">
    <source>
        <dbReference type="Proteomes" id="UP000675554"/>
    </source>
</evidence>
<accession>A0A8T4J3C1</accession>
<feature type="non-terminal residue" evidence="2">
    <location>
        <position position="69"/>
    </location>
</feature>
<evidence type="ECO:0000313" key="2">
    <source>
        <dbReference type="EMBL" id="MBR7679076.1"/>
    </source>
</evidence>